<organism evidence="3 4">
    <name type="scientific">Lonsdalea britannica</name>
    <dbReference type="NCBI Taxonomy" id="1082704"/>
    <lineage>
        <taxon>Bacteria</taxon>
        <taxon>Pseudomonadati</taxon>
        <taxon>Pseudomonadota</taxon>
        <taxon>Gammaproteobacteria</taxon>
        <taxon>Enterobacterales</taxon>
        <taxon>Pectobacteriaceae</taxon>
        <taxon>Lonsdalea</taxon>
    </lineage>
</organism>
<feature type="region of interest" description="Disordered" evidence="2">
    <location>
        <begin position="28"/>
        <end position="47"/>
    </location>
</feature>
<sequence>MAISGIETHSQNIKPYYPLVTSISVANKSGSSTADSTSGFPLNNSQSGASFSDVATQAFTTGTVSASDSTQSTDERLEELETQLQSREAQQAKDDREEVQSESLERSLQMMNGIPMYGGTLVSMISYPDGSWEAHDAFSGEPVTTEELVKMGQDSSSADSDMFSFYSKGIYKGLSAAEIYEKIQQMMGAGSEEMAWGMIGSSEVSSTNS</sequence>
<evidence type="ECO:0000256" key="2">
    <source>
        <dbReference type="SAM" id="MobiDB-lite"/>
    </source>
</evidence>
<evidence type="ECO:0000256" key="1">
    <source>
        <dbReference type="SAM" id="Coils"/>
    </source>
</evidence>
<dbReference type="AlphaFoldDB" id="A0AAD0WL94"/>
<accession>A0AAD0WL94</accession>
<feature type="coiled-coil region" evidence="1">
    <location>
        <begin position="70"/>
        <end position="102"/>
    </location>
</feature>
<dbReference type="Proteomes" id="UP000263881">
    <property type="component" value="Chromosome"/>
</dbReference>
<keyword evidence="4" id="KW-1185">Reference proteome</keyword>
<evidence type="ECO:0000313" key="3">
    <source>
        <dbReference type="EMBL" id="AXW87183.1"/>
    </source>
</evidence>
<dbReference type="EMBL" id="CP023009">
    <property type="protein sequence ID" value="AXW87183.1"/>
    <property type="molecule type" value="Genomic_DNA"/>
</dbReference>
<name>A0AAD0WL94_9GAMM</name>
<protein>
    <submittedName>
        <fullName evidence="3">Uncharacterized protein</fullName>
    </submittedName>
</protein>
<keyword evidence="1" id="KW-0175">Coiled coil</keyword>
<dbReference type="KEGG" id="lbq:CKQ53_09455"/>
<proteinExistence type="predicted"/>
<gene>
    <name evidence="3" type="ORF">CKQ53_09455</name>
</gene>
<reference evidence="3 4" key="1">
    <citation type="submission" date="2017-08" db="EMBL/GenBank/DDBJ databases">
        <title>Comparative genomics of bacteria isolated from necrotic lesions of AOD affected trees.</title>
        <authorList>
            <person name="Doonan J."/>
            <person name="Denman S."/>
            <person name="McDonald J.E."/>
        </authorList>
    </citation>
    <scope>NUCLEOTIDE SEQUENCE [LARGE SCALE GENOMIC DNA]</scope>
    <source>
        <strain evidence="3 4">477</strain>
    </source>
</reference>
<evidence type="ECO:0000313" key="4">
    <source>
        <dbReference type="Proteomes" id="UP000263881"/>
    </source>
</evidence>